<name>A0A9J6BLR2_POLVA</name>
<dbReference type="GO" id="GO:0005634">
    <property type="term" value="C:nucleus"/>
    <property type="evidence" value="ECO:0007669"/>
    <property type="project" value="TreeGrafter"/>
</dbReference>
<keyword evidence="2" id="KW-0234">DNA repair</keyword>
<organism evidence="4 5">
    <name type="scientific">Polypedilum vanderplanki</name>
    <name type="common">Sleeping chironomid midge</name>
    <dbReference type="NCBI Taxonomy" id="319348"/>
    <lineage>
        <taxon>Eukaryota</taxon>
        <taxon>Metazoa</taxon>
        <taxon>Ecdysozoa</taxon>
        <taxon>Arthropoda</taxon>
        <taxon>Hexapoda</taxon>
        <taxon>Insecta</taxon>
        <taxon>Pterygota</taxon>
        <taxon>Neoptera</taxon>
        <taxon>Endopterygota</taxon>
        <taxon>Diptera</taxon>
        <taxon>Nematocera</taxon>
        <taxon>Chironomoidea</taxon>
        <taxon>Chironomidae</taxon>
        <taxon>Chironominae</taxon>
        <taxon>Polypedilum</taxon>
        <taxon>Polypedilum</taxon>
    </lineage>
</organism>
<keyword evidence="5" id="KW-1185">Reference proteome</keyword>
<dbReference type="GO" id="GO:0030983">
    <property type="term" value="F:mismatched DNA binding"/>
    <property type="evidence" value="ECO:0007669"/>
    <property type="project" value="TreeGrafter"/>
</dbReference>
<feature type="domain" description="Aprataxin C2HE/C2H2/C2HC zinc finger" evidence="3">
    <location>
        <begin position="121"/>
        <end position="181"/>
    </location>
</feature>
<dbReference type="Proteomes" id="UP001107558">
    <property type="component" value="Chromosome 3"/>
</dbReference>
<dbReference type="Gene3D" id="3.30.428.10">
    <property type="entry name" value="HIT-like"/>
    <property type="match status" value="1"/>
</dbReference>
<dbReference type="GO" id="GO:0003725">
    <property type="term" value="F:double-stranded RNA binding"/>
    <property type="evidence" value="ECO:0007669"/>
    <property type="project" value="TreeGrafter"/>
</dbReference>
<dbReference type="Pfam" id="PF11969">
    <property type="entry name" value="DcpS_C"/>
    <property type="match status" value="1"/>
</dbReference>
<accession>A0A9J6BLR2</accession>
<protein>
    <recommendedName>
        <fullName evidence="3">Aprataxin C2HE/C2H2/C2HC zinc finger domain-containing protein</fullName>
    </recommendedName>
</protein>
<dbReference type="InterPro" id="IPR036265">
    <property type="entry name" value="HIT-like_sf"/>
</dbReference>
<dbReference type="FunFam" id="3.30.428.10:FF:000004">
    <property type="entry name" value="aprataxin isoform X2"/>
    <property type="match status" value="1"/>
</dbReference>
<evidence type="ECO:0000313" key="4">
    <source>
        <dbReference type="EMBL" id="KAG5670706.1"/>
    </source>
</evidence>
<dbReference type="GO" id="GO:0033699">
    <property type="term" value="F:DNA 5'-adenosine monophosphate hydrolase activity"/>
    <property type="evidence" value="ECO:0007669"/>
    <property type="project" value="TreeGrafter"/>
</dbReference>
<dbReference type="GO" id="GO:1990165">
    <property type="term" value="F:single-strand break-containing DNA binding"/>
    <property type="evidence" value="ECO:0007669"/>
    <property type="project" value="TreeGrafter"/>
</dbReference>
<gene>
    <name evidence="4" type="ORF">PVAND_000952</name>
</gene>
<dbReference type="OrthoDB" id="3512845at2759"/>
<dbReference type="GO" id="GO:0000012">
    <property type="term" value="P:single strand break repair"/>
    <property type="evidence" value="ECO:0007669"/>
    <property type="project" value="TreeGrafter"/>
</dbReference>
<dbReference type="Pfam" id="PF16278">
    <property type="entry name" value="zf-C2HE"/>
    <property type="match status" value="1"/>
</dbReference>
<dbReference type="GO" id="GO:0003697">
    <property type="term" value="F:single-stranded DNA binding"/>
    <property type="evidence" value="ECO:0007669"/>
    <property type="project" value="TreeGrafter"/>
</dbReference>
<dbReference type="SUPFAM" id="SSF54197">
    <property type="entry name" value="HIT-like"/>
    <property type="match status" value="1"/>
</dbReference>
<sequence>MYDQWKNKLIDQLKDKNNILLKTETLAVVKDAYAKARHHFLILPFDESLDTIYDLDQYSIETLNEMELLAKNITELMGNKEENYKIGFHSDPSMKRLHLHVVSKDFDSPALKNKRHWNSFNTEFLLPIDKIRNDLNKFGVVQKMSAEKIKDLLNTPLKCNTCNYVPKHMPDLKNHLLKHADQYVKLNT</sequence>
<evidence type="ECO:0000313" key="5">
    <source>
        <dbReference type="Proteomes" id="UP001107558"/>
    </source>
</evidence>
<reference evidence="4" key="1">
    <citation type="submission" date="2021-03" db="EMBL/GenBank/DDBJ databases">
        <title>Chromosome level genome of the anhydrobiotic midge Polypedilum vanderplanki.</title>
        <authorList>
            <person name="Yoshida Y."/>
            <person name="Kikawada T."/>
            <person name="Gusev O."/>
        </authorList>
    </citation>
    <scope>NUCLEOTIDE SEQUENCE</scope>
    <source>
        <strain evidence="4">NIAS01</strain>
        <tissue evidence="4">Whole body or cell culture</tissue>
    </source>
</reference>
<dbReference type="EMBL" id="JADBJN010000003">
    <property type="protein sequence ID" value="KAG5670706.1"/>
    <property type="molecule type" value="Genomic_DNA"/>
</dbReference>
<keyword evidence="1" id="KW-0227">DNA damage</keyword>
<evidence type="ECO:0000259" key="3">
    <source>
        <dbReference type="Pfam" id="PF16278"/>
    </source>
</evidence>
<evidence type="ECO:0000256" key="1">
    <source>
        <dbReference type="ARBA" id="ARBA00022763"/>
    </source>
</evidence>
<dbReference type="AlphaFoldDB" id="A0A9J6BLR2"/>
<comment type="caution">
    <text evidence="4">The sequence shown here is derived from an EMBL/GenBank/DDBJ whole genome shotgun (WGS) entry which is preliminary data.</text>
</comment>
<proteinExistence type="predicted"/>
<dbReference type="InterPro" id="IPR032566">
    <property type="entry name" value="Znf-C2HE"/>
</dbReference>
<dbReference type="PANTHER" id="PTHR12486">
    <property type="entry name" value="APRATAXIN-RELATED"/>
    <property type="match status" value="1"/>
</dbReference>
<evidence type="ECO:0000256" key="2">
    <source>
        <dbReference type="ARBA" id="ARBA00023204"/>
    </source>
</evidence>
<dbReference type="PANTHER" id="PTHR12486:SF4">
    <property type="entry name" value="APRATAXIN"/>
    <property type="match status" value="1"/>
</dbReference>